<dbReference type="Pfam" id="PF00293">
    <property type="entry name" value="NUDIX"/>
    <property type="match status" value="1"/>
</dbReference>
<dbReference type="EMBL" id="SHGT01000001">
    <property type="protein sequence ID" value="TAA15546.1"/>
    <property type="molecule type" value="Genomic_DNA"/>
</dbReference>
<dbReference type="InterPro" id="IPR000086">
    <property type="entry name" value="NUDIX_hydrolase_dom"/>
</dbReference>
<evidence type="ECO:0000313" key="3">
    <source>
        <dbReference type="Proteomes" id="UP000291525"/>
    </source>
</evidence>
<feature type="domain" description="Nudix hydrolase" evidence="1">
    <location>
        <begin position="28"/>
        <end position="164"/>
    </location>
</feature>
<dbReference type="PROSITE" id="PS51462">
    <property type="entry name" value="NUDIX"/>
    <property type="match status" value="1"/>
</dbReference>
<dbReference type="Gene3D" id="3.90.79.10">
    <property type="entry name" value="Nucleoside Triphosphate Pyrophosphohydrolase"/>
    <property type="match status" value="1"/>
</dbReference>
<dbReference type="CDD" id="cd04693">
    <property type="entry name" value="NUDIX_Hydrolase"/>
    <property type="match status" value="1"/>
</dbReference>
<evidence type="ECO:0000259" key="1">
    <source>
        <dbReference type="PROSITE" id="PS51462"/>
    </source>
</evidence>
<evidence type="ECO:0000313" key="2">
    <source>
        <dbReference type="EMBL" id="TAA15546.1"/>
    </source>
</evidence>
<dbReference type="InterPro" id="IPR015797">
    <property type="entry name" value="NUDIX_hydrolase-like_dom_sf"/>
</dbReference>
<name>A0A4Q8L457_9STRE</name>
<dbReference type="AlphaFoldDB" id="A0A4Q8L457"/>
<accession>A0A4Q8L457</accession>
<proteinExistence type="predicted"/>
<dbReference type="RefSeq" id="WP_130554212.1">
    <property type="nucleotide sequence ID" value="NZ_SHGT01000001.1"/>
</dbReference>
<dbReference type="SUPFAM" id="SSF55811">
    <property type="entry name" value="Nudix"/>
    <property type="match status" value="1"/>
</dbReference>
<dbReference type="Proteomes" id="UP000291525">
    <property type="component" value="Unassembled WGS sequence"/>
</dbReference>
<reference evidence="2 3" key="1">
    <citation type="submission" date="2019-02" db="EMBL/GenBank/DDBJ databases">
        <title>First genome of the species Streptococcus parasuis.</title>
        <authorList>
            <person name="Stevens M.J.A."/>
            <person name="Stephan R."/>
        </authorList>
    </citation>
    <scope>NUCLEOTIDE SEQUENCE [LARGE SCALE GENOMIC DNA]</scope>
    <source>
        <strain evidence="2 3">4253</strain>
    </source>
</reference>
<sequence length="180" mass="20871">MEIWNAYTTDGHLTDHTLTCGEPIPHGLYHLVVESIIRHHGGSTLFMKRDIAKLSYPDYYEATAGGSALFGEIAEQAILLEVREETGNELTADQLRHHTHFIAHDDQCIFHCYWAETNWDKAAIQLQADETSNYIWVPQEDLKDFLETELVIPREKVYVERLFLEQEQGKSENETQHNMR</sequence>
<organism evidence="2 3">
    <name type="scientific">Streptococcus parasuis</name>
    <dbReference type="NCBI Taxonomy" id="1501662"/>
    <lineage>
        <taxon>Bacteria</taxon>
        <taxon>Bacillati</taxon>
        <taxon>Bacillota</taxon>
        <taxon>Bacilli</taxon>
        <taxon>Lactobacillales</taxon>
        <taxon>Streptococcaceae</taxon>
        <taxon>Streptococcus</taxon>
    </lineage>
</organism>
<gene>
    <name evidence="2" type="ORF">EXW74_00435</name>
</gene>
<dbReference type="OrthoDB" id="9786032at2"/>
<protein>
    <submittedName>
        <fullName evidence="2">NUDIX domain-containing protein</fullName>
    </submittedName>
</protein>
<comment type="caution">
    <text evidence="2">The sequence shown here is derived from an EMBL/GenBank/DDBJ whole genome shotgun (WGS) entry which is preliminary data.</text>
</comment>